<name>A0A5B2VQG8_9BACT</name>
<dbReference type="InterPro" id="IPR051398">
    <property type="entry name" value="Polysacch_Deacetylase"/>
</dbReference>
<organism evidence="4 5">
    <name type="scientific">Chitinophaga agrisoli</name>
    <dbReference type="NCBI Taxonomy" id="2607653"/>
    <lineage>
        <taxon>Bacteria</taxon>
        <taxon>Pseudomonadati</taxon>
        <taxon>Bacteroidota</taxon>
        <taxon>Chitinophagia</taxon>
        <taxon>Chitinophagales</taxon>
        <taxon>Chitinophagaceae</taxon>
        <taxon>Chitinophaga</taxon>
    </lineage>
</organism>
<dbReference type="CDD" id="cd10967">
    <property type="entry name" value="CE4_GLA_like_6s"/>
    <property type="match status" value="1"/>
</dbReference>
<dbReference type="AlphaFoldDB" id="A0A5B2VQG8"/>
<keyword evidence="1 2" id="KW-0732">Signal</keyword>
<reference evidence="4 5" key="2">
    <citation type="submission" date="2019-09" db="EMBL/GenBank/DDBJ databases">
        <authorList>
            <person name="Jin C."/>
        </authorList>
    </citation>
    <scope>NUCLEOTIDE SEQUENCE [LARGE SCALE GENOMIC DNA]</scope>
    <source>
        <strain evidence="4 5">BN140078</strain>
    </source>
</reference>
<evidence type="ECO:0000256" key="1">
    <source>
        <dbReference type="ARBA" id="ARBA00022729"/>
    </source>
</evidence>
<dbReference type="InterPro" id="IPR011330">
    <property type="entry name" value="Glyco_hydro/deAcase_b/a-brl"/>
</dbReference>
<feature type="signal peptide" evidence="2">
    <location>
        <begin position="1"/>
        <end position="19"/>
    </location>
</feature>
<protein>
    <submittedName>
        <fullName evidence="4">Polysaccharide deacetylase family protein</fullName>
    </submittedName>
</protein>
<sequence length="264" mass="29565">MRTQLLLLFFCTIAAPVMAQQDTTWHHKKCAVVLTYDDALDVDLDHAIPVLDSLGLKASFYLSGYSGSLHNRTDEWRAIAKNGHELGNHTFFHPCLGKLPGRDFVTPDYDLNNYSFGRITDEIKMANTLLKAIDGKTARTFAFPCGDTKIRDSFYLAPVMPQFVAARGTQHEMPLISQVHLENIGCYAVNNQSGDEMIAWVKQAMSTHGLLVFLFHGIGGGHPINVTMDAHSQLLHFLQQHQNEIWIAPMIEVAEYIKQVNPGK</sequence>
<evidence type="ECO:0000313" key="5">
    <source>
        <dbReference type="Proteomes" id="UP000324611"/>
    </source>
</evidence>
<feature type="domain" description="NodB homology" evidence="3">
    <location>
        <begin position="30"/>
        <end position="248"/>
    </location>
</feature>
<comment type="caution">
    <text evidence="4">The sequence shown here is derived from an EMBL/GenBank/DDBJ whole genome shotgun (WGS) entry which is preliminary data.</text>
</comment>
<reference evidence="4 5" key="1">
    <citation type="submission" date="2019-09" db="EMBL/GenBank/DDBJ databases">
        <title>Chitinophaga ginsengihumi sp. nov., isolated from soil of ginseng rhizosphere.</title>
        <authorList>
            <person name="Lee J."/>
        </authorList>
    </citation>
    <scope>NUCLEOTIDE SEQUENCE [LARGE SCALE GENOMIC DNA]</scope>
    <source>
        <strain evidence="4 5">BN140078</strain>
    </source>
</reference>
<dbReference type="PANTHER" id="PTHR34216">
    <property type="match status" value="1"/>
</dbReference>
<dbReference type="PANTHER" id="PTHR34216:SF11">
    <property type="entry name" value="CHITOOLIGOSACCHARIDE DEACETYLASE"/>
    <property type="match status" value="1"/>
</dbReference>
<dbReference type="Proteomes" id="UP000324611">
    <property type="component" value="Unassembled WGS sequence"/>
</dbReference>
<dbReference type="Gene3D" id="3.20.20.370">
    <property type="entry name" value="Glycoside hydrolase/deacetylase"/>
    <property type="match status" value="1"/>
</dbReference>
<keyword evidence="5" id="KW-1185">Reference proteome</keyword>
<feature type="chain" id="PRO_5022722325" evidence="2">
    <location>
        <begin position="20"/>
        <end position="264"/>
    </location>
</feature>
<evidence type="ECO:0000313" key="4">
    <source>
        <dbReference type="EMBL" id="KAA2240918.1"/>
    </source>
</evidence>
<dbReference type="GO" id="GO:0016810">
    <property type="term" value="F:hydrolase activity, acting on carbon-nitrogen (but not peptide) bonds"/>
    <property type="evidence" value="ECO:0007669"/>
    <property type="project" value="InterPro"/>
</dbReference>
<dbReference type="EMBL" id="VUOC01000004">
    <property type="protein sequence ID" value="KAA2240918.1"/>
    <property type="molecule type" value="Genomic_DNA"/>
</dbReference>
<dbReference type="PROSITE" id="PS51677">
    <property type="entry name" value="NODB"/>
    <property type="match status" value="1"/>
</dbReference>
<evidence type="ECO:0000259" key="3">
    <source>
        <dbReference type="PROSITE" id="PS51677"/>
    </source>
</evidence>
<evidence type="ECO:0000256" key="2">
    <source>
        <dbReference type="SAM" id="SignalP"/>
    </source>
</evidence>
<dbReference type="Pfam" id="PF01522">
    <property type="entry name" value="Polysacc_deac_1"/>
    <property type="match status" value="1"/>
</dbReference>
<gene>
    <name evidence="4" type="ORF">F0L74_22495</name>
</gene>
<accession>A0A5B2VQG8</accession>
<dbReference type="GO" id="GO:0005975">
    <property type="term" value="P:carbohydrate metabolic process"/>
    <property type="evidence" value="ECO:0007669"/>
    <property type="project" value="InterPro"/>
</dbReference>
<dbReference type="InterPro" id="IPR002509">
    <property type="entry name" value="NODB_dom"/>
</dbReference>
<dbReference type="SUPFAM" id="SSF88713">
    <property type="entry name" value="Glycoside hydrolase/deacetylase"/>
    <property type="match status" value="1"/>
</dbReference>
<proteinExistence type="predicted"/>